<name>A0A226WRA8_CABSO</name>
<dbReference type="AlphaFoldDB" id="A0A226WRA8"/>
<sequence>MPRACPSVLSWTPEHPDSVHTLKKLRSQAMTGTARKEGCMSFQRNTTRDAHDALE</sequence>
<evidence type="ECO:0000313" key="2">
    <source>
        <dbReference type="EMBL" id="OXC73337.1"/>
    </source>
</evidence>
<gene>
    <name evidence="2" type="ORF">BSU04_37415</name>
</gene>
<dbReference type="Proteomes" id="UP000214720">
    <property type="component" value="Unassembled WGS sequence"/>
</dbReference>
<protein>
    <submittedName>
        <fullName evidence="2">Uncharacterized protein</fullName>
    </submittedName>
</protein>
<evidence type="ECO:0000313" key="3">
    <source>
        <dbReference type="Proteomes" id="UP000214720"/>
    </source>
</evidence>
<feature type="region of interest" description="Disordered" evidence="1">
    <location>
        <begin position="28"/>
        <end position="55"/>
    </location>
</feature>
<accession>A0A226WRA8</accession>
<feature type="compositionally biased region" description="Basic and acidic residues" evidence="1">
    <location>
        <begin position="46"/>
        <end position="55"/>
    </location>
</feature>
<dbReference type="EMBL" id="MTHB01000255">
    <property type="protein sequence ID" value="OXC73337.1"/>
    <property type="molecule type" value="Genomic_DNA"/>
</dbReference>
<proteinExistence type="predicted"/>
<evidence type="ECO:0000256" key="1">
    <source>
        <dbReference type="SAM" id="MobiDB-lite"/>
    </source>
</evidence>
<organism evidence="2 3">
    <name type="scientific">Caballeronia sordidicola</name>
    <name type="common">Burkholderia sordidicola</name>
    <dbReference type="NCBI Taxonomy" id="196367"/>
    <lineage>
        <taxon>Bacteria</taxon>
        <taxon>Pseudomonadati</taxon>
        <taxon>Pseudomonadota</taxon>
        <taxon>Betaproteobacteria</taxon>
        <taxon>Burkholderiales</taxon>
        <taxon>Burkholderiaceae</taxon>
        <taxon>Caballeronia</taxon>
    </lineage>
</organism>
<comment type="caution">
    <text evidence="2">The sequence shown here is derived from an EMBL/GenBank/DDBJ whole genome shotgun (WGS) entry which is preliminary data.</text>
</comment>
<reference evidence="3" key="1">
    <citation type="submission" date="2017-01" db="EMBL/GenBank/DDBJ databases">
        <title>Genome Analysis of Deinococcus marmoris KOPRI26562.</title>
        <authorList>
            <person name="Kim J.H."/>
            <person name="Oh H.-M."/>
        </authorList>
    </citation>
    <scope>NUCLEOTIDE SEQUENCE [LARGE SCALE GENOMIC DNA]</scope>
    <source>
        <strain evidence="3">PAMC 26633</strain>
    </source>
</reference>